<dbReference type="InterPro" id="IPR039226">
    <property type="entry name" value="Ski3/TTC37"/>
</dbReference>
<dbReference type="InterPro" id="IPR019734">
    <property type="entry name" value="TPR_rpt"/>
</dbReference>
<accession>A0A9P5VIY5</accession>
<dbReference type="PANTHER" id="PTHR15704:SF7">
    <property type="entry name" value="SUPERKILLER COMPLEX PROTEIN 3"/>
    <property type="match status" value="1"/>
</dbReference>
<evidence type="ECO:0000313" key="5">
    <source>
        <dbReference type="Proteomes" id="UP000696485"/>
    </source>
</evidence>
<comment type="caution">
    <text evidence="4">The sequence shown here is derived from an EMBL/GenBank/DDBJ whole genome shotgun (WGS) entry which is preliminary data.</text>
</comment>
<keyword evidence="5" id="KW-1185">Reference proteome</keyword>
<dbReference type="Pfam" id="PF14559">
    <property type="entry name" value="TPR_19"/>
    <property type="match status" value="1"/>
</dbReference>
<dbReference type="Pfam" id="PF13432">
    <property type="entry name" value="TPR_16"/>
    <property type="match status" value="2"/>
</dbReference>
<dbReference type="GO" id="GO:0055087">
    <property type="term" value="C:Ski complex"/>
    <property type="evidence" value="ECO:0007669"/>
    <property type="project" value="InterPro"/>
</dbReference>
<dbReference type="SUPFAM" id="SSF48452">
    <property type="entry name" value="TPR-like"/>
    <property type="match status" value="5"/>
</dbReference>
<dbReference type="SMART" id="SM00028">
    <property type="entry name" value="TPR"/>
    <property type="match status" value="12"/>
</dbReference>
<sequence length="1419" mass="158522">MSTVKVNLKNAREAIGNKNYDEAVKWCQKVLDWESSNYNALVFLGVAYQNLGDAAKGEESFKKAIQSNPELPLARQGLINFYEKLERWSDLIPALEEMLQTHLVTPDGKKALAITEQLIKLYTQQDQVDTAIEKMQTLLPGSKLYEILEDKPNQIDTLRKLVVVQEQADRDYTERELKLRRGRINSGTAAQLQVAVRNDMYGRSEVGTTYELIINLDPENNKDMESKLLEFYLNKMIAVSSDKKLVVREKALKLASSMVDQDSDSYVPYETLLRFVDASSPSDYDEDLQDRFSTKFPERGLSKLIQGQRYIEAGDVSEEVLEILEEGFGTEPASAYGYLVLCWMSHSNGDFEVGLEHAAGGRDIVKKEISETGFPFTRILHSFELCLANCQLKLDPKAASFSLELYLGILKADDKNIEAHQGVGFVYIAQEKYVAAAQSFERVLQLDPDNVVAKSEIGWIHYLQGHYKEAEAKLREAVQTTEDPRAVDMYRLGRVYYDMGDDYRENPEYSYTQLIAAVKLDQSCAGAFCYLGHYYREVIKDGPRAKKCYERAFSLDPREGEAGLHLSDYLLDAGDTEYAVDVFRKATAADRRANWAWKRLGFSELTGSNYLDAIGSFQKLLRNDVKDPEAWLGLAEAYQHEGRHMASLKALKRAQELLPDSPVVAYQIADVYQNLTMYPEAIEYYQTTLDLSEGSKEAEYMLSFMGIAQSNLKLAREYFDLGYYGRTAECSGNALAFASRLLTEDGQIRAAWKLVGDACLVFRSVPKYLHLCPLDVLCSIDSLLPADTNQSLHFPEKLDQGAIDIMRAGGFCDLFNTTTEISSQVLEALYTVAGMAYKRANVLGGNRGIMAANYWYDIGLTYYYRHENATRKKRSTISGSETSRWLGAALHCLKASLQFEEENATVWNALGVASFATNPKISQHAFIKSIEYDSKNPTPWSNLGYLYLLNSELDLALNAFTMAQTLDPAFAQAWTGQAWVANQWASSESTALFAHACESSSASILEANYGFASNTFTDMLTNSSKSSSKNSSPTSLLVTPAFALTKYLEQRPRDTTAWNLLGLIRERFAQQAEAAECFLTAIKIMDEEESETSEGYQRRKIILHHNLGRSLLSIQDYAGAIEAYEISLELEGVDAPASVFRTCKHLGAGLALYYAGELERSLQMFEIALAETEQVEGLEKSRDDVIVLLSQVLWALGGEEQRAVAKDELLRCISQSPNHLPAIFGLSAMGLVQNDETLATAAVKEVLKFSRQDLAELDPELKSDKLVSQYYSLLSEPKQAIAVLSRSVHQAPSEALLWKRLSEHISSTVGTTGATTYAASVANARAAIALLPQQDTLQAIDLSQGYAQLAGTILLADGERQRQVSGWKNPKKDKIEEENRKSQAKVREAISMAQRAVLAAPWNREAWQVVGFAVQKVVL</sequence>
<dbReference type="PROSITE" id="PS50293">
    <property type="entry name" value="TPR_REGION"/>
    <property type="match status" value="1"/>
</dbReference>
<dbReference type="Pfam" id="PF13181">
    <property type="entry name" value="TPR_8"/>
    <property type="match status" value="1"/>
</dbReference>
<feature type="repeat" description="TPR" evidence="3">
    <location>
        <begin position="628"/>
        <end position="661"/>
    </location>
</feature>
<gene>
    <name evidence="4" type="primary">SKI3</name>
    <name evidence="4" type="ORF">BG006_009946</name>
</gene>
<dbReference type="InterPro" id="IPR011990">
    <property type="entry name" value="TPR-like_helical_dom_sf"/>
</dbReference>
<evidence type="ECO:0000256" key="1">
    <source>
        <dbReference type="ARBA" id="ARBA00022737"/>
    </source>
</evidence>
<keyword evidence="2 3" id="KW-0802">TPR repeat</keyword>
<dbReference type="PROSITE" id="PS50005">
    <property type="entry name" value="TPR"/>
    <property type="match status" value="5"/>
</dbReference>
<evidence type="ECO:0000313" key="4">
    <source>
        <dbReference type="EMBL" id="KAF9326648.1"/>
    </source>
</evidence>
<feature type="repeat" description="TPR" evidence="3">
    <location>
        <begin position="417"/>
        <end position="450"/>
    </location>
</feature>
<protein>
    <submittedName>
        <fullName evidence="4">Superkiller protein 3</fullName>
    </submittedName>
</protein>
<dbReference type="Proteomes" id="UP000696485">
    <property type="component" value="Unassembled WGS sequence"/>
</dbReference>
<dbReference type="Gene3D" id="1.25.40.10">
    <property type="entry name" value="Tetratricopeptide repeat domain"/>
    <property type="match status" value="5"/>
</dbReference>
<reference evidence="4" key="1">
    <citation type="journal article" date="2020" name="Fungal Divers.">
        <title>Resolving the Mortierellaceae phylogeny through synthesis of multi-gene phylogenetics and phylogenomics.</title>
        <authorList>
            <person name="Vandepol N."/>
            <person name="Liber J."/>
            <person name="Desiro A."/>
            <person name="Na H."/>
            <person name="Kennedy M."/>
            <person name="Barry K."/>
            <person name="Grigoriev I.V."/>
            <person name="Miller A.N."/>
            <person name="O'Donnell K."/>
            <person name="Stajich J.E."/>
            <person name="Bonito G."/>
        </authorList>
    </citation>
    <scope>NUCLEOTIDE SEQUENCE</scope>
    <source>
        <strain evidence="4">NVP1</strain>
    </source>
</reference>
<name>A0A9P5VIY5_9FUNG</name>
<evidence type="ECO:0000256" key="2">
    <source>
        <dbReference type="ARBA" id="ARBA00022803"/>
    </source>
</evidence>
<evidence type="ECO:0000256" key="3">
    <source>
        <dbReference type="PROSITE-ProRule" id="PRU00339"/>
    </source>
</evidence>
<proteinExistence type="predicted"/>
<feature type="repeat" description="TPR" evidence="3">
    <location>
        <begin position="662"/>
        <end position="695"/>
    </location>
</feature>
<feature type="repeat" description="TPR" evidence="3">
    <location>
        <begin position="937"/>
        <end position="970"/>
    </location>
</feature>
<dbReference type="EMBL" id="JAAAUY010000752">
    <property type="protein sequence ID" value="KAF9326648.1"/>
    <property type="molecule type" value="Genomic_DNA"/>
</dbReference>
<feature type="repeat" description="TPR" evidence="3">
    <location>
        <begin position="38"/>
        <end position="71"/>
    </location>
</feature>
<keyword evidence="1" id="KW-0677">Repeat</keyword>
<organism evidence="4 5">
    <name type="scientific">Podila minutissima</name>
    <dbReference type="NCBI Taxonomy" id="64525"/>
    <lineage>
        <taxon>Eukaryota</taxon>
        <taxon>Fungi</taxon>
        <taxon>Fungi incertae sedis</taxon>
        <taxon>Mucoromycota</taxon>
        <taxon>Mortierellomycotina</taxon>
        <taxon>Mortierellomycetes</taxon>
        <taxon>Mortierellales</taxon>
        <taxon>Mortierellaceae</taxon>
        <taxon>Podila</taxon>
    </lineage>
</organism>
<dbReference type="PANTHER" id="PTHR15704">
    <property type="entry name" value="SUPERKILLER 3 PROTEIN-RELATED"/>
    <property type="match status" value="1"/>
</dbReference>
<dbReference type="GO" id="GO:0006401">
    <property type="term" value="P:RNA catabolic process"/>
    <property type="evidence" value="ECO:0007669"/>
    <property type="project" value="InterPro"/>
</dbReference>